<dbReference type="GO" id="GO:0006635">
    <property type="term" value="P:fatty acid beta-oxidation"/>
    <property type="evidence" value="ECO:0007669"/>
    <property type="project" value="TreeGrafter"/>
</dbReference>
<dbReference type="InterPro" id="IPR029045">
    <property type="entry name" value="ClpP/crotonase-like_dom_sf"/>
</dbReference>
<gene>
    <name evidence="4" type="ORF">H3Z83_09900</name>
</gene>
<dbReference type="InterPro" id="IPR018376">
    <property type="entry name" value="Enoyl-CoA_hyd/isom_CS"/>
</dbReference>
<comment type="caution">
    <text evidence="4">The sequence shown here is derived from an EMBL/GenBank/DDBJ whole genome shotgun (WGS) entry which is preliminary data.</text>
</comment>
<dbReference type="Gene3D" id="1.10.12.10">
    <property type="entry name" value="Lyase 2-enoyl-coa Hydratase, Chain A, domain 2"/>
    <property type="match status" value="1"/>
</dbReference>
<dbReference type="GO" id="GO:0016853">
    <property type="term" value="F:isomerase activity"/>
    <property type="evidence" value="ECO:0007669"/>
    <property type="project" value="UniProtKB-KW"/>
</dbReference>
<dbReference type="EMBL" id="JACGLS010000004">
    <property type="protein sequence ID" value="MBA6156827.1"/>
    <property type="molecule type" value="Genomic_DNA"/>
</dbReference>
<keyword evidence="2" id="KW-0456">Lyase</keyword>
<dbReference type="Pfam" id="PF00378">
    <property type="entry name" value="ECH_1"/>
    <property type="match status" value="1"/>
</dbReference>
<dbReference type="InterPro" id="IPR014748">
    <property type="entry name" value="Enoyl-CoA_hydra_C"/>
</dbReference>
<sequence length="260" mass="27574">MNFENILVDIANGLAKITINRPKKLNALNSATIAELSSAFKTLEDDRNVKVIIITGSGEKAFVAGADISEFANFSVEEGGKLARLGQESLFDLVENLSTPVIAAVNGFALGGGLELAMASHFRIASDNAKMGLPEVSLGVIPGYGGTQRLPQLVGKGKAMELIMTAGMISADEAKDCGLVNHVVAQEELMPLAEKLASKIMRNSSVAISAAIRAVNDNFKDGVNGYETEITEFGDSFGTEDFKEGTTAFLEKRKPEFPGT</sequence>
<keyword evidence="4" id="KW-0413">Isomerase</keyword>
<comment type="similarity">
    <text evidence="1 3">Belongs to the enoyl-CoA hydratase/isomerase family.</text>
</comment>
<dbReference type="AlphaFoldDB" id="A0A839AQG0"/>
<reference evidence="4 5" key="1">
    <citation type="submission" date="2020-07" db="EMBL/GenBank/DDBJ databases">
        <title>Bacterium isolated from marine sediment.</title>
        <authorList>
            <person name="Shang D."/>
            <person name="Du Z.-J."/>
        </authorList>
    </citation>
    <scope>NUCLEOTIDE SEQUENCE [LARGE SCALE GENOMIC DNA]</scope>
    <source>
        <strain evidence="4 5">S7007</strain>
    </source>
</reference>
<protein>
    <submittedName>
        <fullName evidence="4">Enoyl-CoA hydratase/isomerase family protein</fullName>
    </submittedName>
</protein>
<dbReference type="Proteomes" id="UP000563906">
    <property type="component" value="Unassembled WGS sequence"/>
</dbReference>
<accession>A0A839AQG0</accession>
<dbReference type="PROSITE" id="PS00166">
    <property type="entry name" value="ENOYL_COA_HYDRATASE"/>
    <property type="match status" value="1"/>
</dbReference>
<organism evidence="4 5">
    <name type="scientific">Tenacibaculum pelagium</name>
    <dbReference type="NCBI Taxonomy" id="2759527"/>
    <lineage>
        <taxon>Bacteria</taxon>
        <taxon>Pseudomonadati</taxon>
        <taxon>Bacteroidota</taxon>
        <taxon>Flavobacteriia</taxon>
        <taxon>Flavobacteriales</taxon>
        <taxon>Flavobacteriaceae</taxon>
        <taxon>Tenacibaculum</taxon>
    </lineage>
</organism>
<dbReference type="InterPro" id="IPR001753">
    <property type="entry name" value="Enoyl-CoA_hydra/iso"/>
</dbReference>
<dbReference type="GO" id="GO:0016829">
    <property type="term" value="F:lyase activity"/>
    <property type="evidence" value="ECO:0007669"/>
    <property type="project" value="UniProtKB-KW"/>
</dbReference>
<dbReference type="RefSeq" id="WP_182125327.1">
    <property type="nucleotide sequence ID" value="NZ_JACGLS010000004.1"/>
</dbReference>
<evidence type="ECO:0000256" key="3">
    <source>
        <dbReference type="RuleBase" id="RU003707"/>
    </source>
</evidence>
<evidence type="ECO:0000256" key="1">
    <source>
        <dbReference type="ARBA" id="ARBA00005254"/>
    </source>
</evidence>
<keyword evidence="5" id="KW-1185">Reference proteome</keyword>
<dbReference type="FunFam" id="3.90.226.10:FF:000009">
    <property type="entry name" value="Carnitinyl-CoA dehydratase"/>
    <property type="match status" value="1"/>
</dbReference>
<dbReference type="SUPFAM" id="SSF52096">
    <property type="entry name" value="ClpP/crotonase"/>
    <property type="match status" value="1"/>
</dbReference>
<evidence type="ECO:0000313" key="4">
    <source>
        <dbReference type="EMBL" id="MBA6156827.1"/>
    </source>
</evidence>
<dbReference type="Gene3D" id="3.90.226.10">
    <property type="entry name" value="2-enoyl-CoA Hydratase, Chain A, domain 1"/>
    <property type="match status" value="1"/>
</dbReference>
<evidence type="ECO:0000256" key="2">
    <source>
        <dbReference type="ARBA" id="ARBA00023239"/>
    </source>
</evidence>
<evidence type="ECO:0000313" key="5">
    <source>
        <dbReference type="Proteomes" id="UP000563906"/>
    </source>
</evidence>
<dbReference type="PANTHER" id="PTHR11941">
    <property type="entry name" value="ENOYL-COA HYDRATASE-RELATED"/>
    <property type="match status" value="1"/>
</dbReference>
<dbReference type="CDD" id="cd06558">
    <property type="entry name" value="crotonase-like"/>
    <property type="match status" value="1"/>
</dbReference>
<name>A0A839AQG0_9FLAO</name>
<dbReference type="PANTHER" id="PTHR11941:SF54">
    <property type="entry name" value="ENOYL-COA HYDRATASE, MITOCHONDRIAL"/>
    <property type="match status" value="1"/>
</dbReference>
<proteinExistence type="inferred from homology"/>